<gene>
    <name evidence="8" type="ORF">NHX12_006824</name>
</gene>
<dbReference type="PANTHER" id="PTHR47392">
    <property type="entry name" value="G-PROTEIN COUPLED RECEPTOR 82-RELATED"/>
    <property type="match status" value="1"/>
</dbReference>
<evidence type="ECO:0000256" key="3">
    <source>
        <dbReference type="ARBA" id="ARBA00022989"/>
    </source>
</evidence>
<organism evidence="8 9">
    <name type="scientific">Muraenolepis orangiensis</name>
    <name type="common">Patagonian moray cod</name>
    <dbReference type="NCBI Taxonomy" id="630683"/>
    <lineage>
        <taxon>Eukaryota</taxon>
        <taxon>Metazoa</taxon>
        <taxon>Chordata</taxon>
        <taxon>Craniata</taxon>
        <taxon>Vertebrata</taxon>
        <taxon>Euteleostomi</taxon>
        <taxon>Actinopterygii</taxon>
        <taxon>Neopterygii</taxon>
        <taxon>Teleostei</taxon>
        <taxon>Neoteleostei</taxon>
        <taxon>Acanthomorphata</taxon>
        <taxon>Zeiogadaria</taxon>
        <taxon>Gadariae</taxon>
        <taxon>Gadiformes</taxon>
        <taxon>Muraenolepidoidei</taxon>
        <taxon>Muraenolepididae</taxon>
        <taxon>Muraenolepis</taxon>
    </lineage>
</organism>
<proteinExistence type="predicted"/>
<feature type="transmembrane region" description="Helical" evidence="6">
    <location>
        <begin position="26"/>
        <end position="51"/>
    </location>
</feature>
<feature type="transmembrane region" description="Helical" evidence="6">
    <location>
        <begin position="63"/>
        <end position="87"/>
    </location>
</feature>
<evidence type="ECO:0000256" key="6">
    <source>
        <dbReference type="SAM" id="Phobius"/>
    </source>
</evidence>
<dbReference type="EMBL" id="JANIIK010000113">
    <property type="protein sequence ID" value="KAJ3591692.1"/>
    <property type="molecule type" value="Genomic_DNA"/>
</dbReference>
<evidence type="ECO:0000313" key="9">
    <source>
        <dbReference type="Proteomes" id="UP001148018"/>
    </source>
</evidence>
<keyword evidence="9" id="KW-1185">Reference proteome</keyword>
<keyword evidence="3 6" id="KW-1133">Transmembrane helix</keyword>
<feature type="transmembrane region" description="Helical" evidence="6">
    <location>
        <begin position="163"/>
        <end position="184"/>
    </location>
</feature>
<dbReference type="Gene3D" id="1.20.1070.10">
    <property type="entry name" value="Rhodopsin 7-helix transmembrane proteins"/>
    <property type="match status" value="1"/>
</dbReference>
<evidence type="ECO:0000313" key="8">
    <source>
        <dbReference type="EMBL" id="KAJ3591692.1"/>
    </source>
</evidence>
<feature type="compositionally biased region" description="Polar residues" evidence="5">
    <location>
        <begin position="388"/>
        <end position="408"/>
    </location>
</feature>
<keyword evidence="2 6" id="KW-0812">Transmembrane</keyword>
<feature type="transmembrane region" description="Helical" evidence="6">
    <location>
        <begin position="239"/>
        <end position="258"/>
    </location>
</feature>
<dbReference type="AlphaFoldDB" id="A0A9Q0DS92"/>
<evidence type="ECO:0000256" key="4">
    <source>
        <dbReference type="ARBA" id="ARBA00023136"/>
    </source>
</evidence>
<protein>
    <recommendedName>
        <fullName evidence="7">G-protein coupled receptors family 1 profile domain-containing protein</fullName>
    </recommendedName>
</protein>
<dbReference type="OrthoDB" id="9946711at2759"/>
<reference evidence="8" key="1">
    <citation type="submission" date="2022-07" db="EMBL/GenBank/DDBJ databases">
        <title>Chromosome-level genome of Muraenolepis orangiensis.</title>
        <authorList>
            <person name="Kim J."/>
        </authorList>
    </citation>
    <scope>NUCLEOTIDE SEQUENCE</scope>
    <source>
        <strain evidence="8">KU_S4_2022</strain>
        <tissue evidence="8">Muscle</tissue>
    </source>
</reference>
<evidence type="ECO:0000256" key="1">
    <source>
        <dbReference type="ARBA" id="ARBA00004370"/>
    </source>
</evidence>
<comment type="caution">
    <text evidence="8">The sequence shown here is derived from an EMBL/GenBank/DDBJ whole genome shotgun (WGS) entry which is preliminary data.</text>
</comment>
<comment type="subcellular location">
    <subcellularLocation>
        <location evidence="1">Membrane</location>
    </subcellularLocation>
</comment>
<feature type="region of interest" description="Disordered" evidence="5">
    <location>
        <begin position="381"/>
        <end position="408"/>
    </location>
</feature>
<feature type="transmembrane region" description="Helical" evidence="6">
    <location>
        <begin position="279"/>
        <end position="300"/>
    </location>
</feature>
<evidence type="ECO:0000259" key="7">
    <source>
        <dbReference type="PROSITE" id="PS50262"/>
    </source>
</evidence>
<dbReference type="PANTHER" id="PTHR47392:SF1">
    <property type="entry name" value="G-PROTEIN COUPLED RECEPTOR 82-RELATED"/>
    <property type="match status" value="1"/>
</dbReference>
<name>A0A9Q0DS92_9TELE</name>
<dbReference type="GO" id="GO:0016020">
    <property type="term" value="C:membrane"/>
    <property type="evidence" value="ECO:0007669"/>
    <property type="project" value="UniProtKB-SubCell"/>
</dbReference>
<evidence type="ECO:0000256" key="2">
    <source>
        <dbReference type="ARBA" id="ARBA00022692"/>
    </source>
</evidence>
<keyword evidence="4 6" id="KW-0472">Membrane</keyword>
<dbReference type="PRINTS" id="PR00237">
    <property type="entry name" value="GPCRRHODOPSN"/>
</dbReference>
<feature type="domain" description="G-protein coupled receptors family 1 profile" evidence="7">
    <location>
        <begin position="42"/>
        <end position="355"/>
    </location>
</feature>
<dbReference type="SUPFAM" id="SSF81321">
    <property type="entry name" value="Family A G protein-coupled receptor-like"/>
    <property type="match status" value="1"/>
</dbReference>
<sequence>MENTLSPNQTSPPSSLSLCPTFATLYVLPCLYTLLFLTGLPGNVLSLWVFLWRISDTAPTQVYLSHLSVSNLLVSLTTPFMAVYYAQASAQPATSALCQLVLHGATPVLHINIHLSVGLLTWVALSRLAVLINRTPSSGANVVQRCCPAFFGRLRRVSFARRICVGAWVLVVGSTSFVTLYYSVKEAGSGLGQAAGRGGAANRSHVPDEGRKEEDVALCYSPDTELGGTLSTVGQVTTITMFFACFLLVLLCYMLLSFHLMRSRHNVKVAASRGLLRRVLRNIILIKMVLTFCLVPYNVYKAVFISLGRDYHQGDNYHSSSPKTHHCHPLSSLIEVKNFLLLLAILRGSLDPVMYFLLDRTFQKQTLILLRLKPQTSTPALEAAAQLPGQSQLGPSTRTGDISHTSAI</sequence>
<evidence type="ECO:0000256" key="5">
    <source>
        <dbReference type="SAM" id="MobiDB-lite"/>
    </source>
</evidence>
<accession>A0A9Q0DS92</accession>
<dbReference type="InterPro" id="IPR000276">
    <property type="entry name" value="GPCR_Rhodpsn"/>
</dbReference>
<dbReference type="InterPro" id="IPR042804">
    <property type="entry name" value="GPR82"/>
</dbReference>
<dbReference type="Proteomes" id="UP001148018">
    <property type="component" value="Unassembled WGS sequence"/>
</dbReference>
<dbReference type="Pfam" id="PF00001">
    <property type="entry name" value="7tm_1"/>
    <property type="match status" value="1"/>
</dbReference>
<dbReference type="GO" id="GO:0004930">
    <property type="term" value="F:G protein-coupled receptor activity"/>
    <property type="evidence" value="ECO:0007669"/>
    <property type="project" value="InterPro"/>
</dbReference>
<dbReference type="PROSITE" id="PS50262">
    <property type="entry name" value="G_PROTEIN_RECEP_F1_2"/>
    <property type="match status" value="1"/>
</dbReference>
<dbReference type="InterPro" id="IPR017452">
    <property type="entry name" value="GPCR_Rhodpsn_7TM"/>
</dbReference>
<feature type="transmembrane region" description="Helical" evidence="6">
    <location>
        <begin position="107"/>
        <end position="125"/>
    </location>
</feature>